<feature type="compositionally biased region" description="Basic and acidic residues" evidence="1">
    <location>
        <begin position="67"/>
        <end position="87"/>
    </location>
</feature>
<dbReference type="AlphaFoldDB" id="A0A816Z7L9"/>
<protein>
    <submittedName>
        <fullName evidence="2">(rape) hypothetical protein</fullName>
    </submittedName>
</protein>
<accession>A0A816Z7L9</accession>
<feature type="non-terminal residue" evidence="2">
    <location>
        <position position="108"/>
    </location>
</feature>
<gene>
    <name evidence="2" type="ORF">DARMORV10_A07P28990.1</name>
</gene>
<sequence>PKKKSGKRIELSSSCYDPTGGRRKKIRAVLTFDHVMMILSSFGTKCQFAGDKHNNKVSSSSSSSLEEAEKWKHEELAEEEKKPEMTEKTVALPSSRRWRRKNTPVKSW</sequence>
<proteinExistence type="predicted"/>
<organism evidence="2">
    <name type="scientific">Brassica napus</name>
    <name type="common">Rape</name>
    <dbReference type="NCBI Taxonomy" id="3708"/>
    <lineage>
        <taxon>Eukaryota</taxon>
        <taxon>Viridiplantae</taxon>
        <taxon>Streptophyta</taxon>
        <taxon>Embryophyta</taxon>
        <taxon>Tracheophyta</taxon>
        <taxon>Spermatophyta</taxon>
        <taxon>Magnoliopsida</taxon>
        <taxon>eudicotyledons</taxon>
        <taxon>Gunneridae</taxon>
        <taxon>Pentapetalae</taxon>
        <taxon>rosids</taxon>
        <taxon>malvids</taxon>
        <taxon>Brassicales</taxon>
        <taxon>Brassicaceae</taxon>
        <taxon>Brassiceae</taxon>
        <taxon>Brassica</taxon>
    </lineage>
</organism>
<feature type="compositionally biased region" description="Basic residues" evidence="1">
    <location>
        <begin position="96"/>
        <end position="108"/>
    </location>
</feature>
<name>A0A816Z7L9_BRANA</name>
<evidence type="ECO:0000256" key="1">
    <source>
        <dbReference type="SAM" id="MobiDB-lite"/>
    </source>
</evidence>
<reference evidence="2" key="1">
    <citation type="submission" date="2021-01" db="EMBL/GenBank/DDBJ databases">
        <authorList>
            <consortium name="Genoscope - CEA"/>
            <person name="William W."/>
        </authorList>
    </citation>
    <scope>NUCLEOTIDE SEQUENCE</scope>
</reference>
<feature type="region of interest" description="Disordered" evidence="1">
    <location>
        <begin position="51"/>
        <end position="108"/>
    </location>
</feature>
<feature type="region of interest" description="Disordered" evidence="1">
    <location>
        <begin position="1"/>
        <end position="21"/>
    </location>
</feature>
<dbReference type="EMBL" id="HG994361">
    <property type="protein sequence ID" value="CAF2181239.1"/>
    <property type="molecule type" value="Genomic_DNA"/>
</dbReference>
<evidence type="ECO:0000313" key="2">
    <source>
        <dbReference type="EMBL" id="CAF2181239.1"/>
    </source>
</evidence>
<dbReference type="Proteomes" id="UP001295469">
    <property type="component" value="Chromosome A07"/>
</dbReference>